<reference evidence="1" key="1">
    <citation type="submission" date="2018-11" db="EMBL/GenBank/DDBJ databases">
        <authorList>
            <consortium name="Pathogen Informatics"/>
        </authorList>
    </citation>
    <scope>NUCLEOTIDE SEQUENCE</scope>
</reference>
<keyword evidence="2" id="KW-1185">Reference proteome</keyword>
<organism evidence="1 2">
    <name type="scientific">Protopolystoma xenopodis</name>
    <dbReference type="NCBI Taxonomy" id="117903"/>
    <lineage>
        <taxon>Eukaryota</taxon>
        <taxon>Metazoa</taxon>
        <taxon>Spiralia</taxon>
        <taxon>Lophotrochozoa</taxon>
        <taxon>Platyhelminthes</taxon>
        <taxon>Monogenea</taxon>
        <taxon>Polyopisthocotylea</taxon>
        <taxon>Polystomatidea</taxon>
        <taxon>Polystomatidae</taxon>
        <taxon>Protopolystoma</taxon>
    </lineage>
</organism>
<evidence type="ECO:0000313" key="2">
    <source>
        <dbReference type="Proteomes" id="UP000784294"/>
    </source>
</evidence>
<comment type="caution">
    <text evidence="1">The sequence shown here is derived from an EMBL/GenBank/DDBJ whole genome shotgun (WGS) entry which is preliminary data.</text>
</comment>
<name>A0A448X8I8_9PLAT</name>
<protein>
    <submittedName>
        <fullName evidence="1">Uncharacterized protein</fullName>
    </submittedName>
</protein>
<dbReference type="AlphaFoldDB" id="A0A448X8I8"/>
<sequence>MHISSRWCGVGLRTHNLSGRDQDQVTRVPLDNTLSQNLNTTPSLFAGQSKAYLMHKVWMDRQREKAMGLHKLVTATLGVSLRKVETIKLWPEQTIN</sequence>
<dbReference type="EMBL" id="CAAALY010116169">
    <property type="protein sequence ID" value="VEL30845.1"/>
    <property type="molecule type" value="Genomic_DNA"/>
</dbReference>
<dbReference type="Proteomes" id="UP000784294">
    <property type="component" value="Unassembled WGS sequence"/>
</dbReference>
<proteinExistence type="predicted"/>
<accession>A0A448X8I8</accession>
<gene>
    <name evidence="1" type="ORF">PXEA_LOCUS24285</name>
</gene>
<evidence type="ECO:0000313" key="1">
    <source>
        <dbReference type="EMBL" id="VEL30845.1"/>
    </source>
</evidence>